<keyword evidence="3 4" id="KW-0786">Thiamine pyrophosphate</keyword>
<dbReference type="KEGG" id="apal:BN85401510"/>
<dbReference type="InterPro" id="IPR050771">
    <property type="entry name" value="Alpha-ketoacid_DH_E1_comp"/>
</dbReference>
<dbReference type="GO" id="GO:0009083">
    <property type="term" value="P:branched-chain amino acid catabolic process"/>
    <property type="evidence" value="ECO:0007669"/>
    <property type="project" value="TreeGrafter"/>
</dbReference>
<proteinExistence type="predicted"/>
<dbReference type="OrthoDB" id="9766715at2"/>
<dbReference type="RefSeq" id="WP_026654717.1">
    <property type="nucleotide sequence ID" value="NC_022538.1"/>
</dbReference>
<evidence type="ECO:0000259" key="5">
    <source>
        <dbReference type="Pfam" id="PF00676"/>
    </source>
</evidence>
<keyword evidence="7" id="KW-1185">Reference proteome</keyword>
<dbReference type="InterPro" id="IPR017596">
    <property type="entry name" value="PdhA/BkdA"/>
</dbReference>
<evidence type="ECO:0000256" key="3">
    <source>
        <dbReference type="ARBA" id="ARBA00023052"/>
    </source>
</evidence>
<dbReference type="HOGENOM" id="CLU_029393_5_0_14"/>
<dbReference type="CDD" id="cd02000">
    <property type="entry name" value="TPP_E1_PDC_ADC_BCADC"/>
    <property type="match status" value="1"/>
</dbReference>
<accession>U4KJV2</accession>
<dbReference type="PANTHER" id="PTHR43380">
    <property type="entry name" value="2-OXOISOVALERATE DEHYDROGENASE SUBUNIT ALPHA, MITOCHONDRIAL"/>
    <property type="match status" value="1"/>
</dbReference>
<dbReference type="Proteomes" id="UP000032740">
    <property type="component" value="Chromosome"/>
</dbReference>
<comment type="subunit">
    <text evidence="4">Heterodimer of an alpha and a beta chain.</text>
</comment>
<dbReference type="NCBIfam" id="TIGR03181">
    <property type="entry name" value="PDH_E1_alph_x"/>
    <property type="match status" value="1"/>
</dbReference>
<reference evidence="6 7" key="1">
    <citation type="journal article" date="2013" name="J. Mol. Microbiol. Biotechnol.">
        <title>Analysis of the Complete Genomes of Acholeplasma brassicae , A. palmae and A. laidlawii and Their Comparison to the Obligate Parasites from ' Candidatus Phytoplasma'.</title>
        <authorList>
            <person name="Kube M."/>
            <person name="Siewert C."/>
            <person name="Migdoll A.M."/>
            <person name="Duduk B."/>
            <person name="Holz S."/>
            <person name="Rabus R."/>
            <person name="Seemuller E."/>
            <person name="Mitrovic J."/>
            <person name="Muller I."/>
            <person name="Buttner C."/>
            <person name="Reinhardt R."/>
        </authorList>
    </citation>
    <scope>NUCLEOTIDE SEQUENCE [LARGE SCALE GENOMIC DNA]</scope>
    <source>
        <strain evidence="6 7">J233</strain>
    </source>
</reference>
<dbReference type="EC" id="1.2.4.1" evidence="4"/>
<protein>
    <recommendedName>
        <fullName evidence="4">Pyruvate dehydrogenase E1 component subunit alpha</fullName>
        <ecNumber evidence="4">1.2.4.1</ecNumber>
    </recommendedName>
</protein>
<keyword evidence="2 4" id="KW-0560">Oxidoreductase</keyword>
<dbReference type="SUPFAM" id="SSF52518">
    <property type="entry name" value="Thiamin diphosphate-binding fold (THDP-binding)"/>
    <property type="match status" value="1"/>
</dbReference>
<sequence>MLIKTYDPQKGKRLQILDPQGKVVDAKLEPKLSKEQLLKMYRTMVLERVADIKALQFQRQGRMLTYALNKGQEAAQVGAAAAMEKQDWVSPAFREVGIYLYKGVPLENIYLYWYGNENGSKMDPEARILPVNIIIGSQINLGAGLAMASKIQGKNEVTLATIGDAGSSHGEFYEGLNYAASFKAPYVVMIQNNQYGISTPRRKATAAETLAQKAVAFGIPGIQVDGNDVLAVYAATKEAFDRARNGEGPTLIEAYTYRMGAHTTNDDPTLYRSREEEAEWDLKDPIARFKAYLIDKGHLTEEENTKLEEEINEEVIETFKKVESYGTNVDLLEVFEHTYAEMTPQLKEQYEEHKAFLAEKEGK</sequence>
<comment type="cofactor">
    <cofactor evidence="1 4">
        <name>thiamine diphosphate</name>
        <dbReference type="ChEBI" id="CHEBI:58937"/>
    </cofactor>
</comment>
<dbReference type="InterPro" id="IPR029061">
    <property type="entry name" value="THDP-binding"/>
</dbReference>
<dbReference type="STRING" id="1318466.BN85401510"/>
<organism evidence="6 7">
    <name type="scientific">Alteracholeplasma palmae (strain ATCC 49389 / J233)</name>
    <name type="common">Acholeplasma palmae</name>
    <dbReference type="NCBI Taxonomy" id="1318466"/>
    <lineage>
        <taxon>Bacteria</taxon>
        <taxon>Bacillati</taxon>
        <taxon>Mycoplasmatota</taxon>
        <taxon>Mollicutes</taxon>
        <taxon>Acholeplasmatales</taxon>
        <taxon>Acholeplasmataceae</taxon>
        <taxon>Acholeplasma</taxon>
    </lineage>
</organism>
<gene>
    <name evidence="6" type="primary">acoA</name>
    <name evidence="6" type="ORF">BN85401510</name>
</gene>
<dbReference type="AlphaFoldDB" id="U4KJV2"/>
<name>U4KJV2_ALTPJ</name>
<keyword evidence="4 6" id="KW-0670">Pyruvate</keyword>
<feature type="domain" description="Dehydrogenase E1 component" evidence="5">
    <location>
        <begin position="41"/>
        <end position="327"/>
    </location>
</feature>
<evidence type="ECO:0000256" key="4">
    <source>
        <dbReference type="RuleBase" id="RU366007"/>
    </source>
</evidence>
<evidence type="ECO:0000256" key="1">
    <source>
        <dbReference type="ARBA" id="ARBA00001964"/>
    </source>
</evidence>
<dbReference type="Gene3D" id="3.40.50.970">
    <property type="match status" value="1"/>
</dbReference>
<evidence type="ECO:0000313" key="6">
    <source>
        <dbReference type="EMBL" id="CCV63728.1"/>
    </source>
</evidence>
<comment type="catalytic activity">
    <reaction evidence="4">
        <text>N(6)-[(R)-lipoyl]-L-lysyl-[protein] + pyruvate + H(+) = N(6)-[(R)-S(8)-acetyldihydrolipoyl]-L-lysyl-[protein] + CO2</text>
        <dbReference type="Rhea" id="RHEA:19189"/>
        <dbReference type="Rhea" id="RHEA-COMP:10474"/>
        <dbReference type="Rhea" id="RHEA-COMP:10478"/>
        <dbReference type="ChEBI" id="CHEBI:15361"/>
        <dbReference type="ChEBI" id="CHEBI:15378"/>
        <dbReference type="ChEBI" id="CHEBI:16526"/>
        <dbReference type="ChEBI" id="CHEBI:83099"/>
        <dbReference type="ChEBI" id="CHEBI:83111"/>
        <dbReference type="EC" id="1.2.4.1"/>
    </reaction>
</comment>
<dbReference type="EMBL" id="FO681347">
    <property type="protein sequence ID" value="CCV63728.1"/>
    <property type="molecule type" value="Genomic_DNA"/>
</dbReference>
<dbReference type="PANTHER" id="PTHR43380:SF1">
    <property type="entry name" value="2-OXOISOVALERATE DEHYDROGENASE SUBUNIT ALPHA, MITOCHONDRIAL"/>
    <property type="match status" value="1"/>
</dbReference>
<evidence type="ECO:0000256" key="2">
    <source>
        <dbReference type="ARBA" id="ARBA00023002"/>
    </source>
</evidence>
<comment type="function">
    <text evidence="4">The pyruvate dehydrogenase complex catalyzes the overall conversion of pyruvate to acetyl-CoA and CO(2). It contains multiple copies of three enzymatic components: pyruvate dehydrogenase (E1), dihydrolipoamide acetyltransferase (E2) and lipoamide dehydrogenase (E3).</text>
</comment>
<evidence type="ECO:0000313" key="7">
    <source>
        <dbReference type="Proteomes" id="UP000032740"/>
    </source>
</evidence>
<dbReference type="InterPro" id="IPR001017">
    <property type="entry name" value="DH_E1"/>
</dbReference>
<dbReference type="Pfam" id="PF00676">
    <property type="entry name" value="E1_dh"/>
    <property type="match status" value="1"/>
</dbReference>
<dbReference type="GO" id="GO:0004739">
    <property type="term" value="F:pyruvate dehydrogenase (acetyl-transferring) activity"/>
    <property type="evidence" value="ECO:0007669"/>
    <property type="project" value="UniProtKB-UniRule"/>
</dbReference>